<dbReference type="InterPro" id="IPR001119">
    <property type="entry name" value="SLH_dom"/>
</dbReference>
<dbReference type="AlphaFoldDB" id="A0A0A3HVQ3"/>
<comment type="caution">
    <text evidence="4">The sequence shown here is derived from an EMBL/GenBank/DDBJ whole genome shotgun (WGS) entry which is preliminary data.</text>
</comment>
<name>A0A0A3HVQ3_9BACL</name>
<dbReference type="InterPro" id="IPR011081">
    <property type="entry name" value="Big_4"/>
</dbReference>
<feature type="signal peptide" evidence="2">
    <location>
        <begin position="1"/>
        <end position="27"/>
    </location>
</feature>
<dbReference type="Pfam" id="PF00395">
    <property type="entry name" value="SLH"/>
    <property type="match status" value="3"/>
</dbReference>
<evidence type="ECO:0000313" key="5">
    <source>
        <dbReference type="Proteomes" id="UP000030408"/>
    </source>
</evidence>
<organism evidence="4 5">
    <name type="scientific">Ureibacillus sinduriensis BLB-1 = JCM 15800</name>
    <dbReference type="NCBI Taxonomy" id="1384057"/>
    <lineage>
        <taxon>Bacteria</taxon>
        <taxon>Bacillati</taxon>
        <taxon>Bacillota</taxon>
        <taxon>Bacilli</taxon>
        <taxon>Bacillales</taxon>
        <taxon>Caryophanaceae</taxon>
        <taxon>Ureibacillus</taxon>
    </lineage>
</organism>
<protein>
    <recommendedName>
        <fullName evidence="3">SLH domain-containing protein</fullName>
    </recommendedName>
</protein>
<feature type="domain" description="SLH" evidence="3">
    <location>
        <begin position="146"/>
        <end position="209"/>
    </location>
</feature>
<sequence length="931" mass="96241">MSKKHKLFASTATAALVASAIVPVASAAALNDFDSVPSYAKEAVQQLADNNILQGDANGNFNPSKTLTRAEAAEVLSKALKLEATGTENFSDVKAGDWFYDAVVATSPELFEGDGTGKFDPKAQLTRAQAAKVIVLAYGLTGEADLSNYSDLKDVPAWAKEFFATAVENGIINGKTATTLAPNAKISRAEFAAMVKRSIDTVADVTVESVSAVNDITVNEGEKVSLPETVEVTLSNEEKAQKEVKWDVTALDTTKPGVYTVKGDVADTDLEASVKVTVVAVAPEVVNVSAINVKEIKVSFNKAVSKDSFAGSDFVVTNTATAAPIVVSDAQLATDGKSATLLLASNIPATGVDVNIAEGALLAANYDKFAKSSTKALKAAEDTTAPKLLSATYVGGANIELTFDEPVNFGTYTGGKIDQTTATVQPVNSTKAGKYVYTISAAATLSNGTHTVDLTNVTDFAGNTDVLISKDVVVSQDTSATKVASITANDSTSFIVEFSKAVTAPAASNFEIKKGNLTLDTNNFTVTPALVDADGNAVANGVTSSKFVKVTVAETQANTANPLYATNENAVNLSVKVSGYTDASTVLGTEFSGSVTLSKDLTAPAIKSDKLITSTATTIVIPFDQTLTGDVDSKITVKQGNVLVAQTATSANKDLTLTFGAGLLEEGKTYTITLDKGAVVSGTKESEATTVQYTVPTSATTYTTTAPGVAASKVNGKNVLTLTYAGKVNDAAGLASAYKLNDAALPAGTEVYFASTAKTSVVIELPSTYTVNTEDKAAKFTINADTVQYDSTYVAEANKFISGSLTTSKAYETAITLKDNVAPVVSKVEYVKDASGLATGLKLTFSEAIDDSSVDAANFVVTQGTTPVGYTVAAGAPATTDLVDDNILNLTFSTPVVASGLVLNTNTDTTKLTLTDANGNLLGTISPVSAQ</sequence>
<gene>
    <name evidence="4" type="ORF">CD33_06605</name>
</gene>
<dbReference type="Pfam" id="PF07532">
    <property type="entry name" value="Big_4"/>
    <property type="match status" value="1"/>
</dbReference>
<dbReference type="Proteomes" id="UP000030408">
    <property type="component" value="Unassembled WGS sequence"/>
</dbReference>
<accession>A0A0A3HVQ3</accession>
<dbReference type="RefSeq" id="WP_036199162.1">
    <property type="nucleotide sequence ID" value="NZ_AVCY01000011.1"/>
</dbReference>
<evidence type="ECO:0000256" key="2">
    <source>
        <dbReference type="SAM" id="SignalP"/>
    </source>
</evidence>
<proteinExistence type="predicted"/>
<evidence type="ECO:0000259" key="3">
    <source>
        <dbReference type="PROSITE" id="PS51272"/>
    </source>
</evidence>
<feature type="domain" description="SLH" evidence="3">
    <location>
        <begin position="27"/>
        <end position="90"/>
    </location>
</feature>
<dbReference type="EMBL" id="JPVO01000045">
    <property type="protein sequence ID" value="KGR76534.1"/>
    <property type="molecule type" value="Genomic_DNA"/>
</dbReference>
<dbReference type="OrthoDB" id="2353502at2"/>
<dbReference type="Gene3D" id="2.60.40.1220">
    <property type="match status" value="2"/>
</dbReference>
<dbReference type="PANTHER" id="PTHR43308">
    <property type="entry name" value="OUTER MEMBRANE PROTEIN ALPHA-RELATED"/>
    <property type="match status" value="1"/>
</dbReference>
<keyword evidence="1 2" id="KW-0732">Signal</keyword>
<dbReference type="InterPro" id="IPR014755">
    <property type="entry name" value="Cu-Rt/internalin_Ig-like"/>
</dbReference>
<evidence type="ECO:0000256" key="1">
    <source>
        <dbReference type="ARBA" id="ARBA00022729"/>
    </source>
</evidence>
<feature type="chain" id="PRO_5002001640" description="SLH domain-containing protein" evidence="2">
    <location>
        <begin position="28"/>
        <end position="931"/>
    </location>
</feature>
<evidence type="ECO:0000313" key="4">
    <source>
        <dbReference type="EMBL" id="KGR76534.1"/>
    </source>
</evidence>
<dbReference type="eggNOG" id="COG4632">
    <property type="taxonomic scope" value="Bacteria"/>
</dbReference>
<dbReference type="STRING" id="1384057.CD33_06605"/>
<reference evidence="4 5" key="1">
    <citation type="submission" date="2014-02" db="EMBL/GenBank/DDBJ databases">
        <title>Draft genome sequence of Lysinibacillus sinduriensis JCM 15800.</title>
        <authorList>
            <person name="Zhang F."/>
            <person name="Wang G."/>
            <person name="Zhang L."/>
        </authorList>
    </citation>
    <scope>NUCLEOTIDE SEQUENCE [LARGE SCALE GENOMIC DNA]</scope>
    <source>
        <strain evidence="4 5">JCM 15800</strain>
    </source>
</reference>
<keyword evidence="5" id="KW-1185">Reference proteome</keyword>
<dbReference type="InterPro" id="IPR051465">
    <property type="entry name" value="Cell_Envelope_Struct_Comp"/>
</dbReference>
<dbReference type="PROSITE" id="PS51272">
    <property type="entry name" value="SLH"/>
    <property type="match status" value="2"/>
</dbReference>